<keyword evidence="2 5" id="KW-0012">Acyltransferase</keyword>
<dbReference type="AlphaFoldDB" id="A0A849AAK8"/>
<dbReference type="SMART" id="SM00563">
    <property type="entry name" value="PlsC"/>
    <property type="match status" value="1"/>
</dbReference>
<dbReference type="GO" id="GO:0006654">
    <property type="term" value="P:phosphatidic acid biosynthetic process"/>
    <property type="evidence" value="ECO:0007669"/>
    <property type="project" value="TreeGrafter"/>
</dbReference>
<dbReference type="Pfam" id="PF01553">
    <property type="entry name" value="Acyltransferase"/>
    <property type="match status" value="1"/>
</dbReference>
<dbReference type="PANTHER" id="PTHR10434:SF11">
    <property type="entry name" value="1-ACYL-SN-GLYCEROL-3-PHOSPHATE ACYLTRANSFERASE"/>
    <property type="match status" value="1"/>
</dbReference>
<feature type="region of interest" description="Disordered" evidence="3">
    <location>
        <begin position="1"/>
        <end position="50"/>
    </location>
</feature>
<dbReference type="PANTHER" id="PTHR10434">
    <property type="entry name" value="1-ACYL-SN-GLYCEROL-3-PHOSPHATE ACYLTRANSFERASE"/>
    <property type="match status" value="1"/>
</dbReference>
<evidence type="ECO:0000313" key="6">
    <source>
        <dbReference type="Proteomes" id="UP000562984"/>
    </source>
</evidence>
<keyword evidence="1 5" id="KW-0808">Transferase</keyword>
<evidence type="ECO:0000313" key="5">
    <source>
        <dbReference type="EMBL" id="NNG36161.1"/>
    </source>
</evidence>
<accession>A0A849AAK8</accession>
<evidence type="ECO:0000259" key="4">
    <source>
        <dbReference type="SMART" id="SM00563"/>
    </source>
</evidence>
<evidence type="ECO:0000256" key="1">
    <source>
        <dbReference type="ARBA" id="ARBA00022679"/>
    </source>
</evidence>
<dbReference type="EMBL" id="JABEND010000005">
    <property type="protein sequence ID" value="NNG36161.1"/>
    <property type="molecule type" value="Genomic_DNA"/>
</dbReference>
<dbReference type="Proteomes" id="UP000562984">
    <property type="component" value="Unassembled WGS sequence"/>
</dbReference>
<dbReference type="GO" id="GO:0005886">
    <property type="term" value="C:plasma membrane"/>
    <property type="evidence" value="ECO:0007669"/>
    <property type="project" value="TreeGrafter"/>
</dbReference>
<gene>
    <name evidence="5" type="ORF">HKD39_10625</name>
</gene>
<dbReference type="GO" id="GO:0003841">
    <property type="term" value="F:1-acylglycerol-3-phosphate O-acyltransferase activity"/>
    <property type="evidence" value="ECO:0007669"/>
    <property type="project" value="TreeGrafter"/>
</dbReference>
<reference evidence="5 6" key="1">
    <citation type="submission" date="2020-05" db="EMBL/GenBank/DDBJ databases">
        <title>Nakamurella sp. DB0629 isolated from air conditioner.</title>
        <authorList>
            <person name="Kim D.H."/>
            <person name="Kim D.-U."/>
        </authorList>
    </citation>
    <scope>NUCLEOTIDE SEQUENCE [LARGE SCALE GENOMIC DNA]</scope>
    <source>
        <strain evidence="5 6">DB0629</strain>
    </source>
</reference>
<sequence>MTDTPTEPGRSPQPGAPSSASGSGPARQRRSGRFFNLPGQRDAAPAGATGLGMDNGRRIGITLWNSFYRPRLLHTDRIPADEPLVFVANHTNYVDGAVLFGLLPRRISFLIKAEAVRGPLGWLLTAVGQYAIKRGVPDRRPMLDALDQLKRGGCVGIFPEGTRGDGLVANVFSGAGWLAVRSGARVQPVAIRGTARPAGRSKWRRRLRPKVYLWCGEPFTVNSGPEQLRGKKAVDAATAEIQQRLVALVGELDQQLQKGLS</sequence>
<proteinExistence type="predicted"/>
<evidence type="ECO:0000256" key="2">
    <source>
        <dbReference type="ARBA" id="ARBA00023315"/>
    </source>
</evidence>
<name>A0A849AAK8_9ACTN</name>
<protein>
    <submittedName>
        <fullName evidence="5">1-acyl-sn-glycerol-3-phosphate acyltransferase</fullName>
    </submittedName>
</protein>
<evidence type="ECO:0000256" key="3">
    <source>
        <dbReference type="SAM" id="MobiDB-lite"/>
    </source>
</evidence>
<keyword evidence="6" id="KW-1185">Reference proteome</keyword>
<dbReference type="RefSeq" id="WP_171199843.1">
    <property type="nucleotide sequence ID" value="NZ_JABEND010000005.1"/>
</dbReference>
<comment type="caution">
    <text evidence="5">The sequence shown here is derived from an EMBL/GenBank/DDBJ whole genome shotgun (WGS) entry which is preliminary data.</text>
</comment>
<organism evidence="5 6">
    <name type="scientific">Nakamurella aerolata</name>
    <dbReference type="NCBI Taxonomy" id="1656892"/>
    <lineage>
        <taxon>Bacteria</taxon>
        <taxon>Bacillati</taxon>
        <taxon>Actinomycetota</taxon>
        <taxon>Actinomycetes</taxon>
        <taxon>Nakamurellales</taxon>
        <taxon>Nakamurellaceae</taxon>
        <taxon>Nakamurella</taxon>
    </lineage>
</organism>
<feature type="domain" description="Phospholipid/glycerol acyltransferase" evidence="4">
    <location>
        <begin position="84"/>
        <end position="194"/>
    </location>
</feature>
<dbReference type="SUPFAM" id="SSF69593">
    <property type="entry name" value="Glycerol-3-phosphate (1)-acyltransferase"/>
    <property type="match status" value="1"/>
</dbReference>
<feature type="compositionally biased region" description="Low complexity" evidence="3">
    <location>
        <begin position="8"/>
        <end position="26"/>
    </location>
</feature>
<dbReference type="CDD" id="cd07989">
    <property type="entry name" value="LPLAT_AGPAT-like"/>
    <property type="match status" value="1"/>
</dbReference>
<dbReference type="InterPro" id="IPR002123">
    <property type="entry name" value="Plipid/glycerol_acylTrfase"/>
</dbReference>